<dbReference type="PANTHER" id="PTHR34310">
    <property type="entry name" value="DUF427 DOMAIN PROTEIN (AFU_ORTHOLOGUE AFUA_3G02220)"/>
    <property type="match status" value="1"/>
</dbReference>
<dbReference type="InterPro" id="IPR007361">
    <property type="entry name" value="DUF427"/>
</dbReference>
<proteinExistence type="predicted"/>
<reference evidence="2 3" key="1">
    <citation type="submission" date="2019-06" db="EMBL/GenBank/DDBJ databases">
        <title>Genome Sequence of the Brown Rot Fungal Pathogen Monilinia laxa.</title>
        <authorList>
            <person name="De Miccolis Angelini R.M."/>
            <person name="Landi L."/>
            <person name="Abate D."/>
            <person name="Pollastro S."/>
            <person name="Romanazzi G."/>
            <person name="Faretra F."/>
        </authorList>
    </citation>
    <scope>NUCLEOTIDE SEQUENCE [LARGE SCALE GENOMIC DNA]</scope>
    <source>
        <strain evidence="2 3">Mlax316</strain>
    </source>
</reference>
<dbReference type="Proteomes" id="UP000326757">
    <property type="component" value="Unassembled WGS sequence"/>
</dbReference>
<evidence type="ECO:0000313" key="2">
    <source>
        <dbReference type="EMBL" id="KAB8298741.1"/>
    </source>
</evidence>
<dbReference type="PANTHER" id="PTHR34310:SF5">
    <property type="entry name" value="DUF427 DOMAIN PROTEIN (AFU_ORTHOLOGUE AFUA_3G02220)"/>
    <property type="match status" value="1"/>
</dbReference>
<accession>A0A5N6K8E7</accession>
<name>A0A5N6K8E7_MONLA</name>
<comment type="caution">
    <text evidence="2">The sequence shown here is derived from an EMBL/GenBank/DDBJ whole genome shotgun (WGS) entry which is preliminary data.</text>
</comment>
<feature type="domain" description="DUF427" evidence="1">
    <location>
        <begin position="7"/>
        <end position="92"/>
    </location>
</feature>
<dbReference type="InterPro" id="IPR038694">
    <property type="entry name" value="DUF427_sf"/>
</dbReference>
<gene>
    <name evidence="2" type="ORF">EYC80_000916</name>
</gene>
<keyword evidence="3" id="KW-1185">Reference proteome</keyword>
<protein>
    <recommendedName>
        <fullName evidence="1">DUF427 domain-containing protein</fullName>
    </recommendedName>
</protein>
<evidence type="ECO:0000313" key="3">
    <source>
        <dbReference type="Proteomes" id="UP000326757"/>
    </source>
</evidence>
<dbReference type="Pfam" id="PF04248">
    <property type="entry name" value="NTP_transf_9"/>
    <property type="match status" value="1"/>
</dbReference>
<dbReference type="AlphaFoldDB" id="A0A5N6K8E7"/>
<dbReference type="EMBL" id="VIGI01000006">
    <property type="protein sequence ID" value="KAB8298741.1"/>
    <property type="molecule type" value="Genomic_DNA"/>
</dbReference>
<organism evidence="2 3">
    <name type="scientific">Monilinia laxa</name>
    <name type="common">Brown rot fungus</name>
    <name type="synonym">Sclerotinia laxa</name>
    <dbReference type="NCBI Taxonomy" id="61186"/>
    <lineage>
        <taxon>Eukaryota</taxon>
        <taxon>Fungi</taxon>
        <taxon>Dikarya</taxon>
        <taxon>Ascomycota</taxon>
        <taxon>Pezizomycotina</taxon>
        <taxon>Leotiomycetes</taxon>
        <taxon>Helotiales</taxon>
        <taxon>Sclerotiniaceae</taxon>
        <taxon>Monilinia</taxon>
    </lineage>
</organism>
<dbReference type="OrthoDB" id="18996at2759"/>
<dbReference type="Gene3D" id="2.170.150.40">
    <property type="entry name" value="Domain of unknown function (DUF427)"/>
    <property type="match status" value="1"/>
</dbReference>
<evidence type="ECO:0000259" key="1">
    <source>
        <dbReference type="Pfam" id="PF04248"/>
    </source>
</evidence>
<sequence length="145" mass="16323">MPSGKATATVNGRTIAETDNWEVVEGNVYFPPSSVKQAMLSKTDHSTHCPWKGDASYYTITFDKTELKNAAWYYPTPFEKAENIKDYVAFYKNLVDVKAEEKPSSTYLVKKLLIANQSHPQGTWPIAIRTEESALPTFDSSRAHD</sequence>